<gene>
    <name evidence="6" type="ORF">CWS72_08965</name>
</gene>
<dbReference type="PANTHER" id="PTHR43667">
    <property type="entry name" value="CYCLOPROPANE-FATTY-ACYL-PHOSPHOLIPID SYNTHASE"/>
    <property type="match status" value="1"/>
</dbReference>
<evidence type="ECO:0000256" key="5">
    <source>
        <dbReference type="ARBA" id="ARBA00023098"/>
    </source>
</evidence>
<dbReference type="InterPro" id="IPR003333">
    <property type="entry name" value="CMAS"/>
</dbReference>
<evidence type="ECO:0000313" key="6">
    <source>
        <dbReference type="EMBL" id="PKU24984.1"/>
    </source>
</evidence>
<dbReference type="PIRSF" id="PIRSF003085">
    <property type="entry name" value="CMAS"/>
    <property type="match status" value="1"/>
</dbReference>
<accession>A0A2N3PX44</accession>
<dbReference type="InterPro" id="IPR050723">
    <property type="entry name" value="CFA/CMAS"/>
</dbReference>
<name>A0A2N3PX44_9PROT</name>
<dbReference type="Gene3D" id="3.40.50.150">
    <property type="entry name" value="Vaccinia Virus protein VP39"/>
    <property type="match status" value="1"/>
</dbReference>
<dbReference type="GO" id="GO:0008610">
    <property type="term" value="P:lipid biosynthetic process"/>
    <property type="evidence" value="ECO:0007669"/>
    <property type="project" value="InterPro"/>
</dbReference>
<sequence length="410" mass="46220">MSFLNLFLRRFIVHGSLTVIYSNGQSFLFEGKALPDVQPCTIRLHDSRLPWTIPLSPSLAVGEAFMEGRLTIEEGTLYDFLALATANARRFGGVISPSDVLAWLTRRLQQWNPVSASRRNVAHHYDLSDAFYDLFLDEDRLYSCAYFPVPRMTLDQAQAAKKRHIIDKLRLSPGQRVLDIGCGWGGLALAMAREADVTVTGITLSEHQLKIARQRAKAAGLDDRVNFELIDYRQIGLTFDRIVSVGMFEHVGVDHYATFFNKVRGLLTDSGIALLHAIGRSGRPTTTDPWIRKYIFPGGYCPSLSEVLPATEKSSLFVTDLEILSPLHYADTLRHWRARFCSRWHKAAALYDERFCRMWEFYLAGAEASFRYGDLMVFQMQMAGNPQAVPRTRDYMLGADAPIAAARAAE</sequence>
<evidence type="ECO:0000256" key="2">
    <source>
        <dbReference type="ARBA" id="ARBA00022603"/>
    </source>
</evidence>
<comment type="similarity">
    <text evidence="1">Belongs to the CFA/CMAS family.</text>
</comment>
<protein>
    <submittedName>
        <fullName evidence="6">SAM-dependent methyltransferase</fullName>
    </submittedName>
</protein>
<evidence type="ECO:0000256" key="3">
    <source>
        <dbReference type="ARBA" id="ARBA00022679"/>
    </source>
</evidence>
<dbReference type="OrthoDB" id="9782855at2"/>
<dbReference type="EMBL" id="PIUM01000007">
    <property type="protein sequence ID" value="PKU24984.1"/>
    <property type="molecule type" value="Genomic_DNA"/>
</dbReference>
<dbReference type="GO" id="GO:0008168">
    <property type="term" value="F:methyltransferase activity"/>
    <property type="evidence" value="ECO:0007669"/>
    <property type="project" value="UniProtKB-KW"/>
</dbReference>
<keyword evidence="3 6" id="KW-0808">Transferase</keyword>
<dbReference type="GO" id="GO:0032259">
    <property type="term" value="P:methylation"/>
    <property type="evidence" value="ECO:0007669"/>
    <property type="project" value="UniProtKB-KW"/>
</dbReference>
<dbReference type="InterPro" id="IPR029063">
    <property type="entry name" value="SAM-dependent_MTases_sf"/>
</dbReference>
<keyword evidence="5" id="KW-0443">Lipid metabolism</keyword>
<dbReference type="Pfam" id="PF02353">
    <property type="entry name" value="CMAS"/>
    <property type="match status" value="1"/>
</dbReference>
<dbReference type="AlphaFoldDB" id="A0A2N3PX44"/>
<evidence type="ECO:0000256" key="4">
    <source>
        <dbReference type="ARBA" id="ARBA00022691"/>
    </source>
</evidence>
<dbReference type="Proteomes" id="UP000233293">
    <property type="component" value="Unassembled WGS sequence"/>
</dbReference>
<proteinExistence type="inferred from homology"/>
<evidence type="ECO:0000256" key="1">
    <source>
        <dbReference type="ARBA" id="ARBA00010815"/>
    </source>
</evidence>
<evidence type="ECO:0000313" key="7">
    <source>
        <dbReference type="Proteomes" id="UP000233293"/>
    </source>
</evidence>
<keyword evidence="2 6" id="KW-0489">Methyltransferase</keyword>
<comment type="caution">
    <text evidence="6">The sequence shown here is derived from an EMBL/GenBank/DDBJ whole genome shotgun (WGS) entry which is preliminary data.</text>
</comment>
<organism evidence="6 7">
    <name type="scientific">Telmatospirillum siberiense</name>
    <dbReference type="NCBI Taxonomy" id="382514"/>
    <lineage>
        <taxon>Bacteria</taxon>
        <taxon>Pseudomonadati</taxon>
        <taxon>Pseudomonadota</taxon>
        <taxon>Alphaproteobacteria</taxon>
        <taxon>Rhodospirillales</taxon>
        <taxon>Rhodospirillaceae</taxon>
        <taxon>Telmatospirillum</taxon>
    </lineage>
</organism>
<keyword evidence="7" id="KW-1185">Reference proteome</keyword>
<dbReference type="PANTHER" id="PTHR43667:SF1">
    <property type="entry name" value="CYCLOPROPANE-FATTY-ACYL-PHOSPHOLIPID SYNTHASE"/>
    <property type="match status" value="1"/>
</dbReference>
<keyword evidence="4" id="KW-0949">S-adenosyl-L-methionine</keyword>
<reference evidence="7" key="1">
    <citation type="submission" date="2017-12" db="EMBL/GenBank/DDBJ databases">
        <title>Draft genome sequence of Telmatospirillum siberiense 26-4b1T, an acidotolerant peatland alphaproteobacterium potentially involved in sulfur cycling.</title>
        <authorList>
            <person name="Hausmann B."/>
            <person name="Pjevac P."/>
            <person name="Schreck K."/>
            <person name="Herbold C.W."/>
            <person name="Daims H."/>
            <person name="Wagner M."/>
            <person name="Pester M."/>
            <person name="Loy A."/>
        </authorList>
    </citation>
    <scope>NUCLEOTIDE SEQUENCE [LARGE SCALE GENOMIC DNA]</scope>
    <source>
        <strain evidence="7">26-4b1</strain>
    </source>
</reference>
<dbReference type="CDD" id="cd02440">
    <property type="entry name" value="AdoMet_MTases"/>
    <property type="match status" value="1"/>
</dbReference>
<dbReference type="SUPFAM" id="SSF53335">
    <property type="entry name" value="S-adenosyl-L-methionine-dependent methyltransferases"/>
    <property type="match status" value="1"/>
</dbReference>